<dbReference type="PANTHER" id="PTHR28291">
    <property type="entry name" value="CTD KINASE SUBUNIT GAMMA"/>
    <property type="match status" value="1"/>
</dbReference>
<gene>
    <name evidence="3" type="ORF">C8A01DRAFT_15257</name>
</gene>
<dbReference type="Pfam" id="PF12243">
    <property type="entry name" value="CTK3"/>
    <property type="match status" value="1"/>
</dbReference>
<organism evidence="3 4">
    <name type="scientific">Parachaetomium inaequale</name>
    <dbReference type="NCBI Taxonomy" id="2588326"/>
    <lineage>
        <taxon>Eukaryota</taxon>
        <taxon>Fungi</taxon>
        <taxon>Dikarya</taxon>
        <taxon>Ascomycota</taxon>
        <taxon>Pezizomycotina</taxon>
        <taxon>Sordariomycetes</taxon>
        <taxon>Sordariomycetidae</taxon>
        <taxon>Sordariales</taxon>
        <taxon>Chaetomiaceae</taxon>
        <taxon>Parachaetomium</taxon>
    </lineage>
</organism>
<dbReference type="GO" id="GO:0032786">
    <property type="term" value="P:positive regulation of DNA-templated transcription, elongation"/>
    <property type="evidence" value="ECO:0007669"/>
    <property type="project" value="InterPro"/>
</dbReference>
<dbReference type="EMBL" id="MU854367">
    <property type="protein sequence ID" value="KAK4040907.1"/>
    <property type="molecule type" value="Genomic_DNA"/>
</dbReference>
<name>A0AAN6PHM6_9PEZI</name>
<proteinExistence type="predicted"/>
<dbReference type="PANTHER" id="PTHR28291:SF1">
    <property type="entry name" value="CTD KINASE SUBUNIT GAMMA"/>
    <property type="match status" value="1"/>
</dbReference>
<dbReference type="Gene3D" id="1.25.40.90">
    <property type="match status" value="1"/>
</dbReference>
<accession>A0AAN6PHM6</accession>
<dbReference type="InterPro" id="IPR024638">
    <property type="entry name" value="Ctk3_N"/>
</dbReference>
<dbReference type="AlphaFoldDB" id="A0AAN6PHM6"/>
<evidence type="ECO:0000259" key="2">
    <source>
        <dbReference type="PROSITE" id="PS51391"/>
    </source>
</evidence>
<feature type="compositionally biased region" description="Basic and acidic residues" evidence="1">
    <location>
        <begin position="190"/>
        <end position="205"/>
    </location>
</feature>
<dbReference type="InterPro" id="IPR042326">
    <property type="entry name" value="Ctk3"/>
</dbReference>
<feature type="domain" description="CID" evidence="2">
    <location>
        <begin position="3"/>
        <end position="138"/>
    </location>
</feature>
<evidence type="ECO:0000256" key="1">
    <source>
        <dbReference type="SAM" id="MobiDB-lite"/>
    </source>
</evidence>
<dbReference type="GO" id="GO:0070692">
    <property type="term" value="C:CTDK-1 complex"/>
    <property type="evidence" value="ECO:0007669"/>
    <property type="project" value="InterPro"/>
</dbReference>
<dbReference type="GO" id="GO:0016301">
    <property type="term" value="F:kinase activity"/>
    <property type="evidence" value="ECO:0007669"/>
    <property type="project" value="UniProtKB-KW"/>
</dbReference>
<dbReference type="InterPro" id="IPR006569">
    <property type="entry name" value="CID_dom"/>
</dbReference>
<dbReference type="PROSITE" id="PS51391">
    <property type="entry name" value="CID"/>
    <property type="match status" value="1"/>
</dbReference>
<dbReference type="FunFam" id="1.25.40.90:FF:000032">
    <property type="entry name" value="CTD kinase subunit gamma"/>
    <property type="match status" value="1"/>
</dbReference>
<keyword evidence="3" id="KW-0418">Kinase</keyword>
<dbReference type="InterPro" id="IPR024637">
    <property type="entry name" value="Ctk3_C"/>
</dbReference>
<dbReference type="GO" id="GO:0045943">
    <property type="term" value="P:positive regulation of transcription by RNA polymerase I"/>
    <property type="evidence" value="ECO:0007669"/>
    <property type="project" value="TreeGrafter"/>
</dbReference>
<evidence type="ECO:0000313" key="3">
    <source>
        <dbReference type="EMBL" id="KAK4040907.1"/>
    </source>
</evidence>
<keyword evidence="4" id="KW-1185">Reference proteome</keyword>
<feature type="region of interest" description="Disordered" evidence="1">
    <location>
        <begin position="138"/>
        <end position="225"/>
    </location>
</feature>
<protein>
    <submittedName>
        <fullName evidence="3">CTD kinase subunit gamma CTK3-domain-containing protein</fullName>
    </submittedName>
</protein>
<dbReference type="InterPro" id="IPR008942">
    <property type="entry name" value="ENTH_VHS"/>
</dbReference>
<reference evidence="4" key="1">
    <citation type="journal article" date="2023" name="Mol. Phylogenet. Evol.">
        <title>Genome-scale phylogeny and comparative genomics of the fungal order Sordariales.</title>
        <authorList>
            <person name="Hensen N."/>
            <person name="Bonometti L."/>
            <person name="Westerberg I."/>
            <person name="Brannstrom I.O."/>
            <person name="Guillou S."/>
            <person name="Cros-Aarteil S."/>
            <person name="Calhoun S."/>
            <person name="Haridas S."/>
            <person name="Kuo A."/>
            <person name="Mondo S."/>
            <person name="Pangilinan J."/>
            <person name="Riley R."/>
            <person name="LaButti K."/>
            <person name="Andreopoulos B."/>
            <person name="Lipzen A."/>
            <person name="Chen C."/>
            <person name="Yan M."/>
            <person name="Daum C."/>
            <person name="Ng V."/>
            <person name="Clum A."/>
            <person name="Steindorff A."/>
            <person name="Ohm R.A."/>
            <person name="Martin F."/>
            <person name="Silar P."/>
            <person name="Natvig D.O."/>
            <person name="Lalanne C."/>
            <person name="Gautier V."/>
            <person name="Ament-Velasquez S.L."/>
            <person name="Kruys A."/>
            <person name="Hutchinson M.I."/>
            <person name="Powell A.J."/>
            <person name="Barry K."/>
            <person name="Miller A.N."/>
            <person name="Grigoriev I.V."/>
            <person name="Debuchy R."/>
            <person name="Gladieux P."/>
            <person name="Hiltunen Thoren M."/>
            <person name="Johannesson H."/>
        </authorList>
    </citation>
    <scope>NUCLEOTIDE SEQUENCE [LARGE SCALE GENOMIC DNA]</scope>
    <source>
        <strain evidence="4">CBS 284.82</strain>
    </source>
</reference>
<keyword evidence="3" id="KW-0808">Transferase</keyword>
<dbReference type="Proteomes" id="UP001303115">
    <property type="component" value="Unassembled WGS sequence"/>
</dbReference>
<evidence type="ECO:0000313" key="4">
    <source>
        <dbReference type="Proteomes" id="UP001303115"/>
    </source>
</evidence>
<feature type="compositionally biased region" description="Low complexity" evidence="1">
    <location>
        <begin position="173"/>
        <end position="186"/>
    </location>
</feature>
<sequence length="270" mass="30769">MADPFEVRMRFTNQLRQLNASVTSAQKAAQYALKYRDMAEDLHSCILEQLERNNMNTRANIMYFIEHFLDMANKDGHGDYVRMMQRDIIRVVDAVAPDDGSGAANVKVVRNVLHALQDKSFLEAQAVTQIEEVLKERDASAQDMAMSSPPLNGDGIPDNLGAMPPSRTLPPYNNNSSGGSSTRGGNAPPKLDKKQIEQRIEEDRERHKRQREHTWAVPAGDDAELERLWEETSDLNEDDHRMGEEEWAEWKAEFEARRCEHQREDANGPH</sequence>
<dbReference type="Pfam" id="PF12350">
    <property type="entry name" value="CTK3_C"/>
    <property type="match status" value="1"/>
</dbReference>
<comment type="caution">
    <text evidence="3">The sequence shown here is derived from an EMBL/GenBank/DDBJ whole genome shotgun (WGS) entry which is preliminary data.</text>
</comment>